<protein>
    <submittedName>
        <fullName evidence="2">Uncharacterized protein</fullName>
    </submittedName>
</protein>
<feature type="compositionally biased region" description="Pro residues" evidence="1">
    <location>
        <begin position="42"/>
        <end position="52"/>
    </location>
</feature>
<dbReference type="HOGENOM" id="CLU_712029_0_0_1"/>
<evidence type="ECO:0000313" key="2">
    <source>
        <dbReference type="EMBL" id="CDO71144.1"/>
    </source>
</evidence>
<dbReference type="STRING" id="5643.A0A060SFW1"/>
<dbReference type="OrthoDB" id="2751399at2759"/>
<organism evidence="2 3">
    <name type="scientific">Pycnoporus cinnabarinus</name>
    <name type="common">Cinnabar-red polypore</name>
    <name type="synonym">Trametes cinnabarina</name>
    <dbReference type="NCBI Taxonomy" id="5643"/>
    <lineage>
        <taxon>Eukaryota</taxon>
        <taxon>Fungi</taxon>
        <taxon>Dikarya</taxon>
        <taxon>Basidiomycota</taxon>
        <taxon>Agaricomycotina</taxon>
        <taxon>Agaricomycetes</taxon>
        <taxon>Polyporales</taxon>
        <taxon>Polyporaceae</taxon>
        <taxon>Trametes</taxon>
    </lineage>
</organism>
<feature type="compositionally biased region" description="Basic and acidic residues" evidence="1">
    <location>
        <begin position="270"/>
        <end position="301"/>
    </location>
</feature>
<keyword evidence="3" id="KW-1185">Reference proteome</keyword>
<feature type="compositionally biased region" description="Basic and acidic residues" evidence="1">
    <location>
        <begin position="66"/>
        <end position="85"/>
    </location>
</feature>
<accession>A0A060SFW1</accession>
<feature type="region of interest" description="Disordered" evidence="1">
    <location>
        <begin position="1"/>
        <end position="388"/>
    </location>
</feature>
<feature type="compositionally biased region" description="Basic and acidic residues" evidence="1">
    <location>
        <begin position="25"/>
        <end position="37"/>
    </location>
</feature>
<evidence type="ECO:0000256" key="1">
    <source>
        <dbReference type="SAM" id="MobiDB-lite"/>
    </source>
</evidence>
<reference evidence="2" key="1">
    <citation type="submission" date="2014-01" db="EMBL/GenBank/DDBJ databases">
        <title>The genome of the white-rot fungus Pycnoporus cinnabarinus: a basidiomycete model with a versatile arsenal for lignocellulosic biomass breakdown.</title>
        <authorList>
            <person name="Levasseur A."/>
            <person name="Lomascolo A."/>
            <person name="Ruiz-Duenas F.J."/>
            <person name="Uzan E."/>
            <person name="Piumi F."/>
            <person name="Kues U."/>
            <person name="Ram A.F.J."/>
            <person name="Murat C."/>
            <person name="Haon M."/>
            <person name="Benoit I."/>
            <person name="Arfi Y."/>
            <person name="Chevret D."/>
            <person name="Drula E."/>
            <person name="Kwon M.J."/>
            <person name="Gouret P."/>
            <person name="Lesage-Meessen L."/>
            <person name="Lombard V."/>
            <person name="Mariette J."/>
            <person name="Noirot C."/>
            <person name="Park J."/>
            <person name="Patyshakuliyeva A."/>
            <person name="Wieneger R.A.B."/>
            <person name="Wosten H.A.B."/>
            <person name="Martin F."/>
            <person name="Coutinho P.M."/>
            <person name="de Vries R."/>
            <person name="Martinez A.T."/>
            <person name="Klopp C."/>
            <person name="Pontarotti P."/>
            <person name="Henrissat B."/>
            <person name="Record E."/>
        </authorList>
    </citation>
    <scope>NUCLEOTIDE SEQUENCE [LARGE SCALE GENOMIC DNA]</scope>
    <source>
        <strain evidence="2">BRFM137</strain>
    </source>
</reference>
<name>A0A060SFW1_PYCCI</name>
<evidence type="ECO:0000313" key="3">
    <source>
        <dbReference type="Proteomes" id="UP000029665"/>
    </source>
</evidence>
<dbReference type="EMBL" id="CCBP010000098">
    <property type="protein sequence ID" value="CDO71144.1"/>
    <property type="molecule type" value="Genomic_DNA"/>
</dbReference>
<gene>
    <name evidence="2" type="ORF">BN946_scf184845.g14</name>
</gene>
<sequence>MPAAPIVNQTVLPPGRGRGRSTHPVVDRRWEPNDAGRRPAYIGPPPSEPFDVPPRRSDAGLGVLRDFPDRSIRGPLSNRRDERVPPTRVSGTNNIPIVSRPSGYASDHSAANDTRSPVDQFRPNTGELPLRPPLTGSESYDRRRQAHLDLLPGPRHGDRGGRRLSVGQDGAVIRPRGSDTMVEPPINPLPPRPRDGGNQRQLPHPFPHEGSVLRGRPAAPPPFDESSPVPGHFPNLRWPADCTRSELVPQAPGHRAGRPHRQGRSPVRMFSDRPRGGDIDRDVPPPRPMEEIHLAPARERTPPAPQNGHRPSNRRHGSLLERLTLDEAPADDGGSSLRDRVDVGPQRDGQDAAAGPAASMDLDGEEGNGGARGFGRKRIGKSRRPRRN</sequence>
<dbReference type="AlphaFoldDB" id="A0A060SFW1"/>
<proteinExistence type="predicted"/>
<dbReference type="OMA" id="WEPNDAG"/>
<comment type="caution">
    <text evidence="2">The sequence shown here is derived from an EMBL/GenBank/DDBJ whole genome shotgun (WGS) entry which is preliminary data.</text>
</comment>
<feature type="compositionally biased region" description="Basic residues" evidence="1">
    <location>
        <begin position="374"/>
        <end position="388"/>
    </location>
</feature>
<dbReference type="Proteomes" id="UP000029665">
    <property type="component" value="Unassembled WGS sequence"/>
</dbReference>